<dbReference type="RefSeq" id="WP_131599426.1">
    <property type="nucleotide sequence ID" value="NZ_CBDBYK010000009.1"/>
</dbReference>
<name>A0A4R0XPJ9_9MOLU</name>
<evidence type="ECO:0000313" key="3">
    <source>
        <dbReference type="Proteomes" id="UP000294192"/>
    </source>
</evidence>
<feature type="transmembrane region" description="Helical" evidence="1">
    <location>
        <begin position="45"/>
        <end position="65"/>
    </location>
</feature>
<organism evidence="2 3">
    <name type="scientific">Mycoplasma marinum</name>
    <dbReference type="NCBI Taxonomy" id="1937190"/>
    <lineage>
        <taxon>Bacteria</taxon>
        <taxon>Bacillati</taxon>
        <taxon>Mycoplasmatota</taxon>
        <taxon>Mollicutes</taxon>
        <taxon>Mycoplasmataceae</taxon>
        <taxon>Mycoplasma</taxon>
    </lineage>
</organism>
<keyword evidence="3" id="KW-1185">Reference proteome</keyword>
<comment type="caution">
    <text evidence="2">The sequence shown here is derived from an EMBL/GenBank/DDBJ whole genome shotgun (WGS) entry which is preliminary data.</text>
</comment>
<proteinExistence type="predicted"/>
<reference evidence="2 3" key="1">
    <citation type="submission" date="2018-02" db="EMBL/GenBank/DDBJ databases">
        <title>Mycoplasma marinum and Mycoplasma todarodis sp. nov., moderately halophilic and psychrotolerant mycoplasmas isolated from cephalopods.</title>
        <authorList>
            <person name="Viver T."/>
        </authorList>
    </citation>
    <scope>NUCLEOTIDE SEQUENCE [LARGE SCALE GENOMIC DNA]</scope>
    <source>
        <strain evidence="2 3">PE</strain>
    </source>
</reference>
<evidence type="ECO:0000256" key="1">
    <source>
        <dbReference type="SAM" id="Phobius"/>
    </source>
</evidence>
<sequence>MKSKLFKLTKTHIYIFGILANVIPLIGLAVLGWDNFSNLNKFQLWAWIAGAIYYVFMWTVALSLWNKLDNAKKETIKSLEKIAELEKRIENLEK</sequence>
<gene>
    <name evidence="2" type="ORF">C4B24_03745</name>
</gene>
<feature type="transmembrane region" description="Helical" evidence="1">
    <location>
        <begin position="12"/>
        <end position="33"/>
    </location>
</feature>
<dbReference type="OrthoDB" id="9854052at2"/>
<keyword evidence="1" id="KW-0812">Transmembrane</keyword>
<accession>A0A4R0XPJ9</accession>
<protein>
    <submittedName>
        <fullName evidence="2">Uncharacterized protein</fullName>
    </submittedName>
</protein>
<dbReference type="Proteomes" id="UP000294192">
    <property type="component" value="Unassembled WGS sequence"/>
</dbReference>
<dbReference type="AlphaFoldDB" id="A0A4R0XPJ9"/>
<keyword evidence="1" id="KW-0472">Membrane</keyword>
<keyword evidence="1" id="KW-1133">Transmembrane helix</keyword>
<dbReference type="EMBL" id="PSZO01000020">
    <property type="protein sequence ID" value="TCG10815.1"/>
    <property type="molecule type" value="Genomic_DNA"/>
</dbReference>
<evidence type="ECO:0000313" key="2">
    <source>
        <dbReference type="EMBL" id="TCG10815.1"/>
    </source>
</evidence>